<gene>
    <name evidence="1" type="ORF">IEC33019_1532</name>
</gene>
<protein>
    <submittedName>
        <fullName evidence="1">Uncharacterized protein</fullName>
    </submittedName>
</protein>
<evidence type="ECO:0000313" key="1">
    <source>
        <dbReference type="EMBL" id="ANY87098.1"/>
    </source>
</evidence>
<dbReference type="EMBL" id="CP016634">
    <property type="protein sequence ID" value="ANY87098.1"/>
    <property type="molecule type" value="Genomic_DNA"/>
</dbReference>
<accession>A0A1B2F4A9</accession>
<reference evidence="1" key="1">
    <citation type="submission" date="2016-07" db="EMBL/GenBank/DDBJ databases">
        <title>New class B carbapenemase carried by novel plasmid in Pseudomonas putida enviromental strain in eastern Amazonia.</title>
        <authorList>
            <person name="Souza C.O."/>
            <person name="Lima K.V."/>
            <person name="Brasiliense D.M."/>
            <person name="Perez-Chaparro P.J."/>
            <person name="Mamizuka E.M."/>
            <person name="Lima M.O."/>
            <person name="Lima L.N."/>
            <person name="McCulloch J.A."/>
        </authorList>
    </citation>
    <scope>NUCLEOTIDE SEQUENCE [LARGE SCALE GENOMIC DNA]</scope>
    <source>
        <strain evidence="1">IEC33019</strain>
    </source>
</reference>
<name>A0A1B2F4A9_PSEPU</name>
<organism evidence="1">
    <name type="scientific">Pseudomonas putida</name>
    <name type="common">Arthrobacter siderocapsulatus</name>
    <dbReference type="NCBI Taxonomy" id="303"/>
    <lineage>
        <taxon>Bacteria</taxon>
        <taxon>Pseudomonadati</taxon>
        <taxon>Pseudomonadota</taxon>
        <taxon>Gammaproteobacteria</taxon>
        <taxon>Pseudomonadales</taxon>
        <taxon>Pseudomonadaceae</taxon>
        <taxon>Pseudomonas</taxon>
    </lineage>
</organism>
<dbReference type="AlphaFoldDB" id="A0A1B2F4A9"/>
<proteinExistence type="predicted"/>
<sequence length="344" mass="37833">MRWQALSRHEAQSILANGLSCTTQGEGLRIAAIAECLRAACFLRAMPTENRGAWTPVASLSLTSLTRKHLGPIWPGMLDDTEAKPGVLSILDSLEQIGDLVRVEKGWLPPPPRAIRSQDGYAVVLGGGPSPRFPRSVKARALGRVRVIPTSLCAGWLDMGDPSDWIGAPLEGLATWSSNFLMQASRRFTSCPTDVAPVSAYVQGRWSELVSQPSNSGHFLAKCRTENIVSYFIGKFHCGRLEQLTSIEASDARRLRFYLDLEAGRPCKMQIESSPRFVTLRSYRRLPPEQEKALLLGWELPRTESDHAGLKIHVIPVETFPIVRCALEGLGIVLVERGGAQGRI</sequence>